<dbReference type="Pfam" id="PF02120">
    <property type="entry name" value="Flg_hook"/>
    <property type="match status" value="1"/>
</dbReference>
<dbReference type="Proteomes" id="UP001228376">
    <property type="component" value="Unassembled WGS sequence"/>
</dbReference>
<feature type="compositionally biased region" description="Polar residues" evidence="1">
    <location>
        <begin position="431"/>
        <end position="448"/>
    </location>
</feature>
<evidence type="ECO:0000313" key="4">
    <source>
        <dbReference type="Proteomes" id="UP001228376"/>
    </source>
</evidence>
<keyword evidence="3" id="KW-0966">Cell projection</keyword>
<reference evidence="3 4" key="1">
    <citation type="submission" date="2023-10" db="EMBL/GenBank/DDBJ databases">
        <title>179-bfca-hs.</title>
        <authorList>
            <person name="Miliotis G."/>
            <person name="Sengupta P."/>
            <person name="Hameed A."/>
            <person name="Chuvochina M."/>
            <person name="Mcdonagh F."/>
            <person name="Simpson A.C."/>
            <person name="Singh N.K."/>
            <person name="Rekha P.D."/>
            <person name="Raman K."/>
            <person name="Hugenholtz P."/>
            <person name="Venkateswaran K."/>
        </authorList>
    </citation>
    <scope>NUCLEOTIDE SEQUENCE [LARGE SCALE GENOMIC DNA]</scope>
    <source>
        <strain evidence="3 4">179-BFC-A-HS</strain>
    </source>
</reference>
<evidence type="ECO:0000259" key="2">
    <source>
        <dbReference type="Pfam" id="PF02120"/>
    </source>
</evidence>
<dbReference type="CDD" id="cd17470">
    <property type="entry name" value="T3SS_Flik_C"/>
    <property type="match status" value="1"/>
</dbReference>
<evidence type="ECO:0000256" key="1">
    <source>
        <dbReference type="SAM" id="MobiDB-lite"/>
    </source>
</evidence>
<accession>A0ABU5CJ59</accession>
<organism evidence="3 4">
    <name type="scientific">Tigheibacillus jepli</name>
    <dbReference type="NCBI Taxonomy" id="3035914"/>
    <lineage>
        <taxon>Bacteria</taxon>
        <taxon>Bacillati</taxon>
        <taxon>Bacillota</taxon>
        <taxon>Bacilli</taxon>
        <taxon>Bacillales</taxon>
        <taxon>Bacillaceae</taxon>
        <taxon>Tigheibacillus</taxon>
    </lineage>
</organism>
<proteinExistence type="predicted"/>
<evidence type="ECO:0000313" key="3">
    <source>
        <dbReference type="EMBL" id="MDY0405882.1"/>
    </source>
</evidence>
<dbReference type="EMBL" id="JAROCA020000001">
    <property type="protein sequence ID" value="MDY0405882.1"/>
    <property type="molecule type" value="Genomic_DNA"/>
</dbReference>
<dbReference type="InterPro" id="IPR038610">
    <property type="entry name" value="FliK-like_C_sf"/>
</dbReference>
<feature type="region of interest" description="Disordered" evidence="1">
    <location>
        <begin position="65"/>
        <end position="93"/>
    </location>
</feature>
<keyword evidence="3" id="KW-0969">Cilium</keyword>
<protein>
    <submittedName>
        <fullName evidence="3">Flagellar hook-length control protein FliK</fullName>
    </submittedName>
</protein>
<sequence>MDAVIQMIGHTDKMLKETGKNTVTKNSSFYPVLMANQEPVKNPTQTKADKLMEKDAFLHAALDKDSEAQGAEEPINELQQDKDNRQNGDLPVEPGALSAKELVTLAAQNWPEDMAASILPLLQQNARLTDDEVSALEAKINALMTNQDIARNIGHTTNGEKFIAQVGAIKRQQMDGSLQQVDWQKEAAALLAKAEEMFQVLEKGGDIHQAATKLLKLLEQWHALDLKSNGQVSQQMLQTPSSGQSNPFMAWQQLVKLFEKRSMMANKQQYTYQAKVFVEDVARWLEKVTQADQAGRHQPTELRHVTSTSMPMTKVEQFIIHLQQQSNVQQPEHEQLMERLEKIIRAGDFRQLQNGKTEWRISLRPQNLGDITIRMAQINGEMTVKIIAGTAAAKDMLESNLHQLKHMFSPHQVIVERQDLSIQTGQTTGQKEQQNNSNQDQQHASQEFAQLKESEAEDDDFSERIATLLMNEKA</sequence>
<name>A0ABU5CJ59_9BACI</name>
<keyword evidence="4" id="KW-1185">Reference proteome</keyword>
<feature type="region of interest" description="Disordered" evidence="1">
    <location>
        <begin position="424"/>
        <end position="461"/>
    </location>
</feature>
<keyword evidence="3" id="KW-0282">Flagellum</keyword>
<gene>
    <name evidence="3" type="ORF">P5G51_011195</name>
</gene>
<dbReference type="RefSeq" id="WP_306065467.1">
    <property type="nucleotide sequence ID" value="NZ_JAROCA020000001.1"/>
</dbReference>
<dbReference type="Gene3D" id="3.30.750.140">
    <property type="match status" value="1"/>
</dbReference>
<comment type="caution">
    <text evidence="3">The sequence shown here is derived from an EMBL/GenBank/DDBJ whole genome shotgun (WGS) entry which is preliminary data.</text>
</comment>
<feature type="domain" description="Flagellar hook-length control protein-like C-terminal" evidence="2">
    <location>
        <begin position="351"/>
        <end position="427"/>
    </location>
</feature>
<dbReference type="InterPro" id="IPR021136">
    <property type="entry name" value="Flagellar_hook_control-like_C"/>
</dbReference>